<dbReference type="GO" id="GO:0000155">
    <property type="term" value="F:phosphorelay sensor kinase activity"/>
    <property type="evidence" value="ECO:0007669"/>
    <property type="project" value="InterPro"/>
</dbReference>
<accession>A0NUU0</accession>
<dbReference type="RefSeq" id="WP_006935533.1">
    <property type="nucleotide sequence ID" value="NZ_AAUW01000009.1"/>
</dbReference>
<evidence type="ECO:0000259" key="1">
    <source>
        <dbReference type="Pfam" id="PF07475"/>
    </source>
</evidence>
<gene>
    <name evidence="2" type="ORF">SIAM614_03406</name>
</gene>
<organism evidence="2 3">
    <name type="scientific">Roseibium aggregatum (strain ATCC 25650 / DSM 13394 / JCM 20685 / NBRC 16684 / NCIMB 2208 / IAM 12614 / B1)</name>
    <name type="common">Stappia aggregata</name>
    <dbReference type="NCBI Taxonomy" id="384765"/>
    <lineage>
        <taxon>Bacteria</taxon>
        <taxon>Pseudomonadati</taxon>
        <taxon>Pseudomonadota</taxon>
        <taxon>Alphaproteobacteria</taxon>
        <taxon>Hyphomicrobiales</taxon>
        <taxon>Stappiaceae</taxon>
        <taxon>Roseibium</taxon>
    </lineage>
</organism>
<name>A0NUU0_ROSAI</name>
<dbReference type="GeneID" id="68847194"/>
<dbReference type="EMBL" id="AAUW01000009">
    <property type="protein sequence ID" value="EAV43692.1"/>
    <property type="molecule type" value="Genomic_DNA"/>
</dbReference>
<dbReference type="CDD" id="cd01918">
    <property type="entry name" value="HprK_C"/>
    <property type="match status" value="1"/>
</dbReference>
<comment type="caution">
    <text evidence="2">The sequence shown here is derived from an EMBL/GenBank/DDBJ whole genome shotgun (WGS) entry which is preliminary data.</text>
</comment>
<dbReference type="SUPFAM" id="SSF53795">
    <property type="entry name" value="PEP carboxykinase-like"/>
    <property type="match status" value="1"/>
</dbReference>
<dbReference type="Proteomes" id="UP000004848">
    <property type="component" value="Unassembled WGS sequence"/>
</dbReference>
<dbReference type="GO" id="GO:0006109">
    <property type="term" value="P:regulation of carbohydrate metabolic process"/>
    <property type="evidence" value="ECO:0007669"/>
    <property type="project" value="InterPro"/>
</dbReference>
<proteinExistence type="predicted"/>
<evidence type="ECO:0000313" key="3">
    <source>
        <dbReference type="Proteomes" id="UP000004848"/>
    </source>
</evidence>
<dbReference type="InterPro" id="IPR011104">
    <property type="entry name" value="Hpr_kin/Pase_C"/>
</dbReference>
<protein>
    <submittedName>
        <fullName evidence="2">HPr kinase</fullName>
    </submittedName>
</protein>
<keyword evidence="2" id="KW-0808">Transferase</keyword>
<reference evidence="2 3" key="1">
    <citation type="submission" date="2006-05" db="EMBL/GenBank/DDBJ databases">
        <authorList>
            <person name="King G."/>
            <person name="Ferriera S."/>
            <person name="Johnson J."/>
            <person name="Kravitz S."/>
            <person name="Beeson K."/>
            <person name="Sutton G."/>
            <person name="Rogers Y.-H."/>
            <person name="Friedman R."/>
            <person name="Frazier M."/>
            <person name="Venter J.C."/>
        </authorList>
    </citation>
    <scope>NUCLEOTIDE SEQUENCE [LARGE SCALE GENOMIC DNA]</scope>
    <source>
        <strain evidence="3">ATCC 25650 / DSM 13394 / JCM 20685 / NBRC 16684 / NCIMB 2208 / IAM 12614 / B1</strain>
    </source>
</reference>
<sequence length="155" mass="16553">MTAPAVHANCVIVGTVGLLIRGGAGSGKTSLADIVIEAARAKGNLGRLVADDYTHVAAVDGRLEAQAPQAIEGRMEVRGFGVIEAPFARYAQIHLVIDLTPAETIERLPEQPLTQACLDGVQLPVLVCPQNDPAHCLRLIRWALRTLFPKGPDYI</sequence>
<dbReference type="OrthoDB" id="8326226at2"/>
<dbReference type="Gene3D" id="3.40.50.300">
    <property type="entry name" value="P-loop containing nucleotide triphosphate hydrolases"/>
    <property type="match status" value="1"/>
</dbReference>
<dbReference type="InterPro" id="IPR027417">
    <property type="entry name" value="P-loop_NTPase"/>
</dbReference>
<dbReference type="Pfam" id="PF07475">
    <property type="entry name" value="Hpr_kinase_C"/>
    <property type="match status" value="1"/>
</dbReference>
<feature type="domain" description="HPr kinase/phosphorylase C-terminal" evidence="1">
    <location>
        <begin position="5"/>
        <end position="133"/>
    </location>
</feature>
<dbReference type="eggNOG" id="COG1493">
    <property type="taxonomic scope" value="Bacteria"/>
</dbReference>
<dbReference type="GO" id="GO:0005524">
    <property type="term" value="F:ATP binding"/>
    <property type="evidence" value="ECO:0007669"/>
    <property type="project" value="InterPro"/>
</dbReference>
<dbReference type="AlphaFoldDB" id="A0NUU0"/>
<evidence type="ECO:0000313" key="2">
    <source>
        <dbReference type="EMBL" id="EAV43692.1"/>
    </source>
</evidence>
<keyword evidence="2" id="KW-0418">Kinase</keyword>